<organism evidence="7">
    <name type="scientific">Kuenenia stuttgartiensis</name>
    <dbReference type="NCBI Taxonomy" id="174633"/>
    <lineage>
        <taxon>Bacteria</taxon>
        <taxon>Pseudomonadati</taxon>
        <taxon>Planctomycetota</taxon>
        <taxon>Candidatus Brocadiia</taxon>
        <taxon>Candidatus Brocadiales</taxon>
        <taxon>Candidatus Brocadiaceae</taxon>
        <taxon>Candidatus Kuenenia</taxon>
    </lineage>
</organism>
<dbReference type="PROSITE" id="PS50011">
    <property type="entry name" value="PROTEIN_KINASE_DOM"/>
    <property type="match status" value="1"/>
</dbReference>
<keyword evidence="2" id="KW-0547">Nucleotide-binding</keyword>
<reference evidence="7" key="2">
    <citation type="submission" date="2006-01" db="EMBL/GenBank/DDBJ databases">
        <authorList>
            <person name="Genoscope"/>
        </authorList>
    </citation>
    <scope>NUCLEOTIDE SEQUENCE</scope>
</reference>
<feature type="domain" description="Protein kinase" evidence="6">
    <location>
        <begin position="20"/>
        <end position="304"/>
    </location>
</feature>
<evidence type="ECO:0000313" key="7">
    <source>
        <dbReference type="EMBL" id="CAJ71750.1"/>
    </source>
</evidence>
<keyword evidence="1 7" id="KW-0808">Transferase</keyword>
<dbReference type="Pfam" id="PF00069">
    <property type="entry name" value="Pkinase"/>
    <property type="match status" value="1"/>
</dbReference>
<dbReference type="GO" id="GO:0004674">
    <property type="term" value="F:protein serine/threonine kinase activity"/>
    <property type="evidence" value="ECO:0007669"/>
    <property type="project" value="UniProtKB-KW"/>
</dbReference>
<dbReference type="Gene3D" id="1.10.510.10">
    <property type="entry name" value="Transferase(Phosphotransferase) domain 1"/>
    <property type="match status" value="1"/>
</dbReference>
<dbReference type="PANTHER" id="PTHR24348:SF22">
    <property type="entry name" value="NON-SPECIFIC SERINE_THREONINE PROTEIN KINASE"/>
    <property type="match status" value="1"/>
</dbReference>
<evidence type="ECO:0000256" key="4">
    <source>
        <dbReference type="ARBA" id="ARBA00022840"/>
    </source>
</evidence>
<keyword evidence="5" id="KW-0472">Membrane</keyword>
<dbReference type="InterPro" id="IPR000719">
    <property type="entry name" value="Prot_kinase_dom"/>
</dbReference>
<dbReference type="GO" id="GO:0005776">
    <property type="term" value="C:autophagosome"/>
    <property type="evidence" value="ECO:0007669"/>
    <property type="project" value="TreeGrafter"/>
</dbReference>
<dbReference type="SUPFAM" id="SSF56112">
    <property type="entry name" value="Protein kinase-like (PK-like)"/>
    <property type="match status" value="1"/>
</dbReference>
<evidence type="ECO:0000256" key="5">
    <source>
        <dbReference type="SAM" id="Phobius"/>
    </source>
</evidence>
<dbReference type="InterPro" id="IPR045269">
    <property type="entry name" value="Atg1-like"/>
</dbReference>
<keyword evidence="5" id="KW-1133">Transmembrane helix</keyword>
<sequence>MLKTNRLLQFWTVRILFFGICFVFRISLFFLSGVYKMYSINKYTFKEFKITPGHRANYAILCNPEFKENQWGIKYHPSNDYAREYKILALFSHPQIPVRYKVGRDNMYNDDKFVLAQYYLIMTHFEGKGVLEYYKKRDMTDRKEIEGVIQHFASVTLPLMHMHTKGYLHSDIKPGHLILNPTTGVMALIDLECTIKTGETLLGMSREYASPEQKEMIQLLRKNEREKDVLKKIKIAATSDLYSVGLILYEALTNKLWQENPVPPWELNSSIPEKLHKVILGLLEENPLNRIHSAELLKNELEAIA</sequence>
<dbReference type="GO" id="GO:0034045">
    <property type="term" value="C:phagophore assembly site membrane"/>
    <property type="evidence" value="ECO:0007669"/>
    <property type="project" value="TreeGrafter"/>
</dbReference>
<accession>Q1PWZ4</accession>
<dbReference type="PANTHER" id="PTHR24348">
    <property type="entry name" value="SERINE/THREONINE-PROTEIN KINASE UNC-51-RELATED"/>
    <property type="match status" value="1"/>
</dbReference>
<dbReference type="EC" id="2.7.1.37" evidence="7"/>
<keyword evidence="7" id="KW-0723">Serine/threonine-protein kinase</keyword>
<keyword evidence="5" id="KW-0812">Transmembrane</keyword>
<feature type="transmembrane region" description="Helical" evidence="5">
    <location>
        <begin position="15"/>
        <end position="35"/>
    </location>
</feature>
<evidence type="ECO:0000256" key="1">
    <source>
        <dbReference type="ARBA" id="ARBA00022679"/>
    </source>
</evidence>
<keyword evidence="3 7" id="KW-0418">Kinase</keyword>
<proteinExistence type="predicted"/>
<dbReference type="AlphaFoldDB" id="Q1PWZ4"/>
<name>Q1PWZ4_KUEST</name>
<dbReference type="GO" id="GO:0042594">
    <property type="term" value="P:response to starvation"/>
    <property type="evidence" value="ECO:0007669"/>
    <property type="project" value="TreeGrafter"/>
</dbReference>
<dbReference type="GO" id="GO:0005829">
    <property type="term" value="C:cytosol"/>
    <property type="evidence" value="ECO:0007669"/>
    <property type="project" value="TreeGrafter"/>
</dbReference>
<keyword evidence="4" id="KW-0067">ATP-binding</keyword>
<dbReference type="EMBL" id="CT573073">
    <property type="protein sequence ID" value="CAJ71750.1"/>
    <property type="molecule type" value="Genomic_DNA"/>
</dbReference>
<dbReference type="InterPro" id="IPR011009">
    <property type="entry name" value="Kinase-like_dom_sf"/>
</dbReference>
<dbReference type="GO" id="GO:0005524">
    <property type="term" value="F:ATP binding"/>
    <property type="evidence" value="ECO:0007669"/>
    <property type="project" value="UniProtKB-KW"/>
</dbReference>
<evidence type="ECO:0000256" key="3">
    <source>
        <dbReference type="ARBA" id="ARBA00022777"/>
    </source>
</evidence>
<dbReference type="SMART" id="SM00220">
    <property type="entry name" value="S_TKc"/>
    <property type="match status" value="1"/>
</dbReference>
<protein>
    <submittedName>
        <fullName evidence="7">Similar to serine/threonine protein kinase (Catalytic domain)</fullName>
        <ecNumber evidence="7">2.7.1.37</ecNumber>
    </submittedName>
</protein>
<evidence type="ECO:0000256" key="2">
    <source>
        <dbReference type="ARBA" id="ARBA00022741"/>
    </source>
</evidence>
<gene>
    <name evidence="7" type="ORF">kustc1005</name>
</gene>
<evidence type="ECO:0000259" key="6">
    <source>
        <dbReference type="PROSITE" id="PS50011"/>
    </source>
</evidence>
<reference evidence="7" key="1">
    <citation type="journal article" date="2006" name="Nature">
        <title>Deciphering the evolution and metabolism of an anammox bacterium from a community genome.</title>
        <authorList>
            <person name="Strous M."/>
            <person name="Pelletier E."/>
            <person name="Mangenot S."/>
            <person name="Rattei T."/>
            <person name="Lehner A."/>
            <person name="Taylor M.W."/>
            <person name="Horn M."/>
            <person name="Daims H."/>
            <person name="Bartol-Mavel D."/>
            <person name="Wincker P."/>
            <person name="Barbe V."/>
            <person name="Fonknechten N."/>
            <person name="Vallenet D."/>
            <person name="Segurens B."/>
            <person name="Schenowitz-Truong C."/>
            <person name="Medigue C."/>
            <person name="Collingro A."/>
            <person name="Snel B."/>
            <person name="Dutilh B.E."/>
            <person name="OpDenCamp H.J.M."/>
            <person name="vanDerDrift C."/>
            <person name="Cirpus I."/>
            <person name="vanDePas-Schoonen K.T."/>
            <person name="Harhangi H.R."/>
            <person name="vanNiftrik L."/>
            <person name="Schmid M."/>
            <person name="Keltjens J."/>
            <person name="vanDeVossenberg J."/>
            <person name="Kartal B."/>
            <person name="Meier H."/>
            <person name="Frishman D."/>
            <person name="Huynen M.A."/>
            <person name="Mewes H."/>
            <person name="Weissenbach J."/>
            <person name="Jetten M.S.M."/>
            <person name="Wagner M."/>
            <person name="LePaslier D."/>
        </authorList>
    </citation>
    <scope>NUCLEOTIDE SEQUENCE</scope>
</reference>